<dbReference type="Proteomes" id="UP000545507">
    <property type="component" value="Unassembled WGS sequence"/>
</dbReference>
<evidence type="ECO:0000313" key="2">
    <source>
        <dbReference type="EMBL" id="NWF43666.1"/>
    </source>
</evidence>
<sequence>MHFVRAHRRLTSWLAMLVMVFGALAPAVAQAMVASSDRADWVEVCSASGMLWVKADGSGAVDAGMDEPMSDASQHCPWCNLHGGAAGLPPVAHVAGFLDAPADPVPAFSRASEPSAVWAAPQARGPPLAS</sequence>
<protein>
    <submittedName>
        <fullName evidence="2">DUF2946 domain-containing protein</fullName>
    </submittedName>
</protein>
<dbReference type="EMBL" id="VYGV01000001">
    <property type="protein sequence ID" value="NWF43666.1"/>
    <property type="molecule type" value="Genomic_DNA"/>
</dbReference>
<dbReference type="InterPro" id="IPR021333">
    <property type="entry name" value="DUF2946"/>
</dbReference>
<evidence type="ECO:0000313" key="3">
    <source>
        <dbReference type="Proteomes" id="UP000545507"/>
    </source>
</evidence>
<organism evidence="2 3">
    <name type="scientific">Hydrogenophaga aromaticivorans</name>
    <dbReference type="NCBI Taxonomy" id="2610898"/>
    <lineage>
        <taxon>Bacteria</taxon>
        <taxon>Pseudomonadati</taxon>
        <taxon>Pseudomonadota</taxon>
        <taxon>Betaproteobacteria</taxon>
        <taxon>Burkholderiales</taxon>
        <taxon>Comamonadaceae</taxon>
        <taxon>Hydrogenophaga</taxon>
    </lineage>
</organism>
<proteinExistence type="predicted"/>
<feature type="signal peptide" evidence="1">
    <location>
        <begin position="1"/>
        <end position="31"/>
    </location>
</feature>
<evidence type="ECO:0000256" key="1">
    <source>
        <dbReference type="SAM" id="SignalP"/>
    </source>
</evidence>
<gene>
    <name evidence="2" type="ORF">F3K02_00095</name>
</gene>
<dbReference type="Pfam" id="PF11162">
    <property type="entry name" value="DUF2946"/>
    <property type="match status" value="1"/>
</dbReference>
<dbReference type="AlphaFoldDB" id="A0A7Y8KVY3"/>
<feature type="chain" id="PRO_5031368259" evidence="1">
    <location>
        <begin position="32"/>
        <end position="130"/>
    </location>
</feature>
<accession>A0A7Y8KVY3</accession>
<reference evidence="2 3" key="1">
    <citation type="submission" date="2019-09" db="EMBL/GenBank/DDBJ databases">
        <title>Hydrogenophaga aromatica sp. nov., isolated from a para-xylene-degrading enrichment culture.</title>
        <authorList>
            <person name="Tancsics A."/>
            <person name="Banerjee S."/>
        </authorList>
    </citation>
    <scope>NUCLEOTIDE SEQUENCE [LARGE SCALE GENOMIC DNA]</scope>
    <source>
        <strain evidence="2 3">D2P1</strain>
    </source>
</reference>
<dbReference type="RefSeq" id="WP_177131904.1">
    <property type="nucleotide sequence ID" value="NZ_JAGPWB010000009.1"/>
</dbReference>
<comment type="caution">
    <text evidence="2">The sequence shown here is derived from an EMBL/GenBank/DDBJ whole genome shotgun (WGS) entry which is preliminary data.</text>
</comment>
<keyword evidence="3" id="KW-1185">Reference proteome</keyword>
<keyword evidence="1" id="KW-0732">Signal</keyword>
<name>A0A7Y8KVY3_9BURK</name>